<dbReference type="GO" id="GO:0052693">
    <property type="term" value="F:epoxyqueuosine reductase activity"/>
    <property type="evidence" value="ECO:0007669"/>
    <property type="project" value="UniProtKB-EC"/>
</dbReference>
<comment type="caution">
    <text evidence="10">The sequence shown here is derived from an EMBL/GenBank/DDBJ whole genome shotgun (WGS) entry which is preliminary data.</text>
</comment>
<dbReference type="EC" id="1.17.99.6" evidence="10"/>
<dbReference type="GO" id="GO:0008616">
    <property type="term" value="P:tRNA queuosine(34) biosynthetic process"/>
    <property type="evidence" value="ECO:0007669"/>
    <property type="project" value="UniProtKB-KW"/>
</dbReference>
<dbReference type="Gene3D" id="3.30.70.20">
    <property type="match status" value="1"/>
</dbReference>
<dbReference type="GO" id="GO:0046872">
    <property type="term" value="F:metal ion binding"/>
    <property type="evidence" value="ECO:0007669"/>
    <property type="project" value="UniProtKB-KW"/>
</dbReference>
<dbReference type="PANTHER" id="PTHR30002:SF4">
    <property type="entry name" value="EPOXYQUEUOSINE REDUCTASE"/>
    <property type="match status" value="1"/>
</dbReference>
<evidence type="ECO:0000256" key="6">
    <source>
        <dbReference type="ARBA" id="ARBA00023002"/>
    </source>
</evidence>
<dbReference type="Pfam" id="PF13484">
    <property type="entry name" value="Fer4_16"/>
    <property type="match status" value="1"/>
</dbReference>
<proteinExistence type="predicted"/>
<dbReference type="PROSITE" id="PS51379">
    <property type="entry name" value="4FE4S_FER_2"/>
    <property type="match status" value="1"/>
</dbReference>
<dbReference type="SUPFAM" id="SSF54862">
    <property type="entry name" value="4Fe-4S ferredoxins"/>
    <property type="match status" value="1"/>
</dbReference>
<evidence type="ECO:0000256" key="1">
    <source>
        <dbReference type="ARBA" id="ARBA00022485"/>
    </source>
</evidence>
<evidence type="ECO:0000256" key="7">
    <source>
        <dbReference type="ARBA" id="ARBA00023004"/>
    </source>
</evidence>
<keyword evidence="2" id="KW-0963">Cytoplasm</keyword>
<accession>A0A940IEU2</accession>
<dbReference type="InterPro" id="IPR017896">
    <property type="entry name" value="4Fe4S_Fe-S-bd"/>
</dbReference>
<dbReference type="GO" id="GO:0051539">
    <property type="term" value="F:4 iron, 4 sulfur cluster binding"/>
    <property type="evidence" value="ECO:0007669"/>
    <property type="project" value="UniProtKB-KW"/>
</dbReference>
<evidence type="ECO:0000256" key="8">
    <source>
        <dbReference type="ARBA" id="ARBA00023014"/>
    </source>
</evidence>
<evidence type="ECO:0000313" key="11">
    <source>
        <dbReference type="Proteomes" id="UP000712007"/>
    </source>
</evidence>
<gene>
    <name evidence="10" type="primary">queG</name>
    <name evidence="10" type="ORF">IAC51_08325</name>
</gene>
<keyword evidence="7" id="KW-0408">Iron</keyword>
<evidence type="ECO:0000256" key="4">
    <source>
        <dbReference type="ARBA" id="ARBA00022723"/>
    </source>
</evidence>
<dbReference type="PROSITE" id="PS00198">
    <property type="entry name" value="4FE4S_FER_1"/>
    <property type="match status" value="1"/>
</dbReference>
<keyword evidence="4" id="KW-0479">Metal-binding</keyword>
<dbReference type="AlphaFoldDB" id="A0A940IEU2"/>
<keyword evidence="1" id="KW-0004">4Fe-4S</keyword>
<keyword evidence="6 10" id="KW-0560">Oxidoreductase</keyword>
<reference evidence="10" key="2">
    <citation type="journal article" date="2021" name="PeerJ">
        <title>Extensive microbial diversity within the chicken gut microbiome revealed by metagenomics and culture.</title>
        <authorList>
            <person name="Gilroy R."/>
            <person name="Ravi A."/>
            <person name="Getino M."/>
            <person name="Pursley I."/>
            <person name="Horton D.L."/>
            <person name="Alikhan N.F."/>
            <person name="Baker D."/>
            <person name="Gharbi K."/>
            <person name="Hall N."/>
            <person name="Watson M."/>
            <person name="Adriaenssens E.M."/>
            <person name="Foster-Nyarko E."/>
            <person name="Jarju S."/>
            <person name="Secka A."/>
            <person name="Antonio M."/>
            <person name="Oren A."/>
            <person name="Chaudhuri R.R."/>
            <person name="La Ragione R."/>
            <person name="Hildebrand F."/>
            <person name="Pallen M.J."/>
        </authorList>
    </citation>
    <scope>NUCLEOTIDE SEQUENCE</scope>
    <source>
        <strain evidence="10">3924</strain>
    </source>
</reference>
<dbReference type="NCBIfam" id="TIGR00276">
    <property type="entry name" value="tRNA epoxyqueuosine(34) reductase QueG"/>
    <property type="match status" value="1"/>
</dbReference>
<protein>
    <submittedName>
        <fullName evidence="10">tRNA epoxyqueuosine(34) reductase QueG</fullName>
        <ecNumber evidence="10">1.17.99.6</ecNumber>
    </submittedName>
</protein>
<keyword evidence="5" id="KW-0671">Queuosine biosynthesis</keyword>
<keyword evidence="8" id="KW-0411">Iron-sulfur</keyword>
<dbReference type="InterPro" id="IPR013542">
    <property type="entry name" value="QueG_DUF1730"/>
</dbReference>
<dbReference type="Pfam" id="PF08331">
    <property type="entry name" value="QueG_DUF1730"/>
    <property type="match status" value="1"/>
</dbReference>
<dbReference type="PANTHER" id="PTHR30002">
    <property type="entry name" value="EPOXYQUEUOSINE REDUCTASE"/>
    <property type="match status" value="1"/>
</dbReference>
<evidence type="ECO:0000256" key="2">
    <source>
        <dbReference type="ARBA" id="ARBA00022490"/>
    </source>
</evidence>
<dbReference type="InterPro" id="IPR004453">
    <property type="entry name" value="QueG"/>
</dbReference>
<evidence type="ECO:0000259" key="9">
    <source>
        <dbReference type="PROSITE" id="PS51379"/>
    </source>
</evidence>
<dbReference type="Proteomes" id="UP000712007">
    <property type="component" value="Unassembled WGS sequence"/>
</dbReference>
<dbReference type="InterPro" id="IPR017900">
    <property type="entry name" value="4Fe4S_Fe_S_CS"/>
</dbReference>
<evidence type="ECO:0000256" key="3">
    <source>
        <dbReference type="ARBA" id="ARBA00022694"/>
    </source>
</evidence>
<evidence type="ECO:0000313" key="10">
    <source>
        <dbReference type="EMBL" id="MBO8440638.1"/>
    </source>
</evidence>
<dbReference type="EMBL" id="JADIMV010000140">
    <property type="protein sequence ID" value="MBO8440638.1"/>
    <property type="molecule type" value="Genomic_DNA"/>
</dbReference>
<reference evidence="10" key="1">
    <citation type="submission" date="2020-10" db="EMBL/GenBank/DDBJ databases">
        <authorList>
            <person name="Gilroy R."/>
        </authorList>
    </citation>
    <scope>NUCLEOTIDE SEQUENCE</scope>
    <source>
        <strain evidence="10">3924</strain>
    </source>
</reference>
<sequence length="307" mass="34418">MDITEEEIARYAKEAGFDACGVTDIGPMPEDSAYLTRWNALGYAGNMGYMNRNTDLRADPTLLLAGARCAVVTLLSYYPRERQPEDAPQIATYAYGVDYHYIVKQKLRHIADRLTERLPGSSSAVFTDSAPLFERRLAQQAGLGWIGKSGMLINPRLGSYTFIGVLLTTAKIAHSTKTMENRCGNCTSCLESCPTRAIIAPYTLDARRCISYQTIENREPMPEWIAGVAANRLFGCDGCLEACPWNRHLHPHNHQELNPLEGLFGMDWANLTRGGFDRMFAHSPLRRAGYRKIKERINAIMESKRCT</sequence>
<evidence type="ECO:0000256" key="5">
    <source>
        <dbReference type="ARBA" id="ARBA00022785"/>
    </source>
</evidence>
<keyword evidence="3" id="KW-0819">tRNA processing</keyword>
<organism evidence="10 11">
    <name type="scientific">Candidatus Aphodosoma intestinipullorum</name>
    <dbReference type="NCBI Taxonomy" id="2840674"/>
    <lineage>
        <taxon>Bacteria</taxon>
        <taxon>Pseudomonadati</taxon>
        <taxon>Bacteroidota</taxon>
        <taxon>Bacteroidia</taxon>
        <taxon>Bacteroidales</taxon>
        <taxon>Candidatus Aphodosoma</taxon>
    </lineage>
</organism>
<feature type="domain" description="4Fe-4S ferredoxin-type" evidence="9">
    <location>
        <begin position="174"/>
        <end position="203"/>
    </location>
</feature>
<name>A0A940IEU2_9BACT</name>